<dbReference type="Pfam" id="PF04193">
    <property type="entry name" value="PQ-loop"/>
    <property type="match status" value="1"/>
</dbReference>
<name>A0ABW1PM97_9FLAO</name>
<organism evidence="6 7">
    <name type="scientific">Flavobacterium qiangtangense</name>
    <dbReference type="NCBI Taxonomy" id="1442595"/>
    <lineage>
        <taxon>Bacteria</taxon>
        <taxon>Pseudomonadati</taxon>
        <taxon>Bacteroidota</taxon>
        <taxon>Flavobacteriia</taxon>
        <taxon>Flavobacteriales</taxon>
        <taxon>Flavobacteriaceae</taxon>
        <taxon>Flavobacterium</taxon>
    </lineage>
</organism>
<accession>A0ABW1PM97</accession>
<dbReference type="InterPro" id="IPR047662">
    <property type="entry name" value="SemiSWEET"/>
</dbReference>
<reference evidence="7" key="1">
    <citation type="journal article" date="2019" name="Int. J. Syst. Evol. Microbiol.">
        <title>The Global Catalogue of Microorganisms (GCM) 10K type strain sequencing project: providing services to taxonomists for standard genome sequencing and annotation.</title>
        <authorList>
            <consortium name="The Broad Institute Genomics Platform"/>
            <consortium name="The Broad Institute Genome Sequencing Center for Infectious Disease"/>
            <person name="Wu L."/>
            <person name="Ma J."/>
        </authorList>
    </citation>
    <scope>NUCLEOTIDE SEQUENCE [LARGE SCALE GENOMIC DNA]</scope>
    <source>
        <strain evidence="7">CCUG 49679</strain>
    </source>
</reference>
<keyword evidence="3 5" id="KW-1133">Transmembrane helix</keyword>
<keyword evidence="2 5" id="KW-0812">Transmembrane</keyword>
<sequence>MDYIQILGLLAAVLTTGANLPQAYKVIKTRSTKSLSAISFAMLFLGSITWVIYGIYRNDIPVMLANGLAGTLHGIILFIKLTAKNQK</sequence>
<keyword evidence="6" id="KW-0762">Sugar transport</keyword>
<dbReference type="InterPro" id="IPR006603">
    <property type="entry name" value="PQ-loop_rpt"/>
</dbReference>
<protein>
    <submittedName>
        <fullName evidence="6">SemiSWEET family sugar transporter</fullName>
    </submittedName>
</protein>
<dbReference type="RefSeq" id="WP_379791126.1">
    <property type="nucleotide sequence ID" value="NZ_JBHSQB010000005.1"/>
</dbReference>
<gene>
    <name evidence="6" type="ORF">ACFPVY_06315</name>
</gene>
<evidence type="ECO:0000256" key="4">
    <source>
        <dbReference type="ARBA" id="ARBA00023136"/>
    </source>
</evidence>
<dbReference type="Proteomes" id="UP001596287">
    <property type="component" value="Unassembled WGS sequence"/>
</dbReference>
<evidence type="ECO:0000256" key="1">
    <source>
        <dbReference type="ARBA" id="ARBA00004141"/>
    </source>
</evidence>
<evidence type="ECO:0000313" key="6">
    <source>
        <dbReference type="EMBL" id="MFC6096256.1"/>
    </source>
</evidence>
<evidence type="ECO:0000313" key="7">
    <source>
        <dbReference type="Proteomes" id="UP001596287"/>
    </source>
</evidence>
<keyword evidence="4 5" id="KW-0472">Membrane</keyword>
<evidence type="ECO:0000256" key="3">
    <source>
        <dbReference type="ARBA" id="ARBA00022989"/>
    </source>
</evidence>
<dbReference type="NCBIfam" id="NF037968">
    <property type="entry name" value="SemiSWEET_2"/>
    <property type="match status" value="1"/>
</dbReference>
<dbReference type="EMBL" id="JBHSQB010000005">
    <property type="protein sequence ID" value="MFC6096256.1"/>
    <property type="molecule type" value="Genomic_DNA"/>
</dbReference>
<feature type="transmembrane region" description="Helical" evidence="5">
    <location>
        <begin position="36"/>
        <end position="56"/>
    </location>
</feature>
<evidence type="ECO:0000256" key="2">
    <source>
        <dbReference type="ARBA" id="ARBA00022692"/>
    </source>
</evidence>
<feature type="transmembrane region" description="Helical" evidence="5">
    <location>
        <begin position="62"/>
        <end position="83"/>
    </location>
</feature>
<dbReference type="Gene3D" id="1.20.1280.290">
    <property type="match status" value="1"/>
</dbReference>
<comment type="subcellular location">
    <subcellularLocation>
        <location evidence="1">Membrane</location>
        <topology evidence="1">Multi-pass membrane protein</topology>
    </subcellularLocation>
</comment>
<evidence type="ECO:0000256" key="5">
    <source>
        <dbReference type="SAM" id="Phobius"/>
    </source>
</evidence>
<keyword evidence="7" id="KW-1185">Reference proteome</keyword>
<proteinExistence type="predicted"/>
<keyword evidence="6" id="KW-0813">Transport</keyword>
<dbReference type="SMART" id="SM00679">
    <property type="entry name" value="CTNS"/>
    <property type="match status" value="1"/>
</dbReference>
<feature type="transmembrane region" description="Helical" evidence="5">
    <location>
        <begin position="6"/>
        <end position="24"/>
    </location>
</feature>
<comment type="caution">
    <text evidence="6">The sequence shown here is derived from an EMBL/GenBank/DDBJ whole genome shotgun (WGS) entry which is preliminary data.</text>
</comment>